<feature type="region of interest" description="Disordered" evidence="1">
    <location>
        <begin position="48"/>
        <end position="70"/>
    </location>
</feature>
<protein>
    <submittedName>
        <fullName evidence="2">(northern house mosquito) hypothetical protein</fullName>
    </submittedName>
</protein>
<feature type="compositionally biased region" description="Pro residues" evidence="1">
    <location>
        <begin position="106"/>
        <end position="115"/>
    </location>
</feature>
<dbReference type="AlphaFoldDB" id="A0A8D8N3T4"/>
<feature type="region of interest" description="Disordered" evidence="1">
    <location>
        <begin position="90"/>
        <end position="115"/>
    </location>
</feature>
<proteinExistence type="predicted"/>
<evidence type="ECO:0000256" key="1">
    <source>
        <dbReference type="SAM" id="MobiDB-lite"/>
    </source>
</evidence>
<dbReference type="EMBL" id="HBUE01351087">
    <property type="protein sequence ID" value="CAG6603298.1"/>
    <property type="molecule type" value="Transcribed_RNA"/>
</dbReference>
<organism evidence="2">
    <name type="scientific">Culex pipiens</name>
    <name type="common">House mosquito</name>
    <dbReference type="NCBI Taxonomy" id="7175"/>
    <lineage>
        <taxon>Eukaryota</taxon>
        <taxon>Metazoa</taxon>
        <taxon>Ecdysozoa</taxon>
        <taxon>Arthropoda</taxon>
        <taxon>Hexapoda</taxon>
        <taxon>Insecta</taxon>
        <taxon>Pterygota</taxon>
        <taxon>Neoptera</taxon>
        <taxon>Endopterygota</taxon>
        <taxon>Diptera</taxon>
        <taxon>Nematocera</taxon>
        <taxon>Culicoidea</taxon>
        <taxon>Culicidae</taxon>
        <taxon>Culicinae</taxon>
        <taxon>Culicini</taxon>
        <taxon>Culex</taxon>
        <taxon>Culex</taxon>
    </lineage>
</organism>
<accession>A0A8D8N3T4</accession>
<dbReference type="EMBL" id="HBUE01243992">
    <property type="protein sequence ID" value="CAG6551010.1"/>
    <property type="molecule type" value="Transcribed_RNA"/>
</dbReference>
<sequence length="115" mass="12636">MIVVALRRPFDLACSVAVDGTCWWRCWPDSMKKTLALAMAMNPMKMMAKRETPSAREPFSPASSNSFHPVPGYPVSYLCNCDRTPPQSPLAVRALPGQSHHRRSNSPPPVATGLV</sequence>
<reference evidence="2" key="1">
    <citation type="submission" date="2021-05" db="EMBL/GenBank/DDBJ databases">
        <authorList>
            <person name="Alioto T."/>
            <person name="Alioto T."/>
            <person name="Gomez Garrido J."/>
        </authorList>
    </citation>
    <scope>NUCLEOTIDE SEQUENCE</scope>
</reference>
<dbReference type="EMBL" id="HBUE01351093">
    <property type="protein sequence ID" value="CAG6603304.1"/>
    <property type="molecule type" value="Transcribed_RNA"/>
</dbReference>
<dbReference type="EMBL" id="HBUE01243986">
    <property type="protein sequence ID" value="CAG6551004.1"/>
    <property type="molecule type" value="Transcribed_RNA"/>
</dbReference>
<evidence type="ECO:0000313" key="2">
    <source>
        <dbReference type="EMBL" id="CAG6551004.1"/>
    </source>
</evidence>
<name>A0A8D8N3T4_CULPI</name>